<reference evidence="2" key="1">
    <citation type="submission" date="2025-08" db="UniProtKB">
        <authorList>
            <consortium name="RefSeq"/>
        </authorList>
    </citation>
    <scope>IDENTIFICATION</scope>
    <source>
        <tissue evidence="2">Whole Larva</tissue>
    </source>
</reference>
<dbReference type="InterPro" id="IPR011990">
    <property type="entry name" value="TPR-like_helical_dom_sf"/>
</dbReference>
<sequence>MSLANSSRYVTRFWRVYRGYSRPNLKQQINRSFCALTKTNENEDPINLLWNCGHQSYNESLSERINKLQRVWRTLNTSELELCKAYLKVSMENEMSVDHKEFLTSLKCKPDEEILVLLLEAVCMKGDVQSAVDVLAEMKLAGVAVDERIFNALLLAHIIKGGMEHGRSVLKTMKTAHIEESENTKWMMLKGLAQNNSLKEFVDVLGSMQKLQFNESRFFDLLTILGSRGHHLWINDFVDFIGVDSISKVTLSKLEPVCVQLVHRKCPEAAFHIYKLLINPENIKNYGSNLLREMINAEIPIETVIEMSKSLIENELNPQALIDVTETALRKGLVKESLLLFRNLDTVRPHFFWPLIKIRGGELGEAGAIEMMDEMQSLDVVLDYDTLEYYLLPYCDISNPNFFMQRVKLKRKEILTPLVSLLLKQGNIKGARDMSQLDAVDSARLLKPLSDAWKKHRESTLITEILQKICECAPVSSDHTGTFLLRCLKTCKTGDDYDDFFTLAETVRTKRLTVSSLASEDMTNNLKFYGAKCNCKDDLYKVLDKLIDIAKNESLHIEHPRDMGLEDLECHLQELTNKGMETRGVIRKMIQLHASKGNYKRVQELRDLFKESGYVETAGMKSSLLHVLVKSGELNLALEVYKDIKNSQEDFEIDSFKAIDLVTLLLQTGGNVYEAIDILKIEAKVNRTRGSLDRNCWKMLNQAQSPEDALKLFECIIESGYCQVNNMILGPIARSFLKQGDFKGAVEFYCKCTQEYKCTPLQMEMFLVLIEAKEQDLINTVYEATIEVHGSYGTQISFASALAQKGLEKPLAKFLVGMKRFRDHDLDKRCEKWIYENKMLPMKTLALASRRITSQPIKVSIIHSAVLKLYSKTNDCEGALGYLKELENNDMTVDSRFYEDLNRLLTRCNFQVPKYVADKC</sequence>
<dbReference type="RefSeq" id="XP_017775588.1">
    <property type="nucleotide sequence ID" value="XM_017920099.1"/>
</dbReference>
<name>A0ABM1MLY8_NICVS</name>
<organism evidence="1 2">
    <name type="scientific">Nicrophorus vespilloides</name>
    <name type="common">Boreal carrion beetle</name>
    <dbReference type="NCBI Taxonomy" id="110193"/>
    <lineage>
        <taxon>Eukaryota</taxon>
        <taxon>Metazoa</taxon>
        <taxon>Ecdysozoa</taxon>
        <taxon>Arthropoda</taxon>
        <taxon>Hexapoda</taxon>
        <taxon>Insecta</taxon>
        <taxon>Pterygota</taxon>
        <taxon>Neoptera</taxon>
        <taxon>Endopterygota</taxon>
        <taxon>Coleoptera</taxon>
        <taxon>Polyphaga</taxon>
        <taxon>Staphyliniformia</taxon>
        <taxon>Silphidae</taxon>
        <taxon>Nicrophorinae</taxon>
        <taxon>Nicrophorus</taxon>
    </lineage>
</organism>
<dbReference type="Proteomes" id="UP000695000">
    <property type="component" value="Unplaced"/>
</dbReference>
<dbReference type="Gene3D" id="1.25.40.10">
    <property type="entry name" value="Tetratricopeptide repeat domain"/>
    <property type="match status" value="1"/>
</dbReference>
<gene>
    <name evidence="2" type="primary">LOC108561944</name>
</gene>
<protein>
    <submittedName>
        <fullName evidence="2">Leucine-rich PPR motif-containing protein, mitochondrial isoform X1</fullName>
    </submittedName>
</protein>
<accession>A0ABM1MLY8</accession>
<dbReference type="InterPro" id="IPR033490">
    <property type="entry name" value="LRP130"/>
</dbReference>
<dbReference type="InterPro" id="IPR002885">
    <property type="entry name" value="PPR_rpt"/>
</dbReference>
<evidence type="ECO:0000313" key="1">
    <source>
        <dbReference type="Proteomes" id="UP000695000"/>
    </source>
</evidence>
<proteinExistence type="predicted"/>
<dbReference type="Pfam" id="PF01535">
    <property type="entry name" value="PPR"/>
    <property type="match status" value="2"/>
</dbReference>
<keyword evidence="1" id="KW-1185">Reference proteome</keyword>
<dbReference type="PANTHER" id="PTHR46669:SF2">
    <property type="entry name" value="EG:BACN32G11.3 PROTEIN"/>
    <property type="match status" value="1"/>
</dbReference>
<dbReference type="GeneID" id="108561944"/>
<dbReference type="SUPFAM" id="SSF48452">
    <property type="entry name" value="TPR-like"/>
    <property type="match status" value="1"/>
</dbReference>
<dbReference type="PANTHER" id="PTHR46669">
    <property type="entry name" value="LEUCINE-RICH PPR MOTIF-CONTAINING PROTEIN, MITOCHONDRIAL"/>
    <property type="match status" value="1"/>
</dbReference>
<evidence type="ECO:0000313" key="2">
    <source>
        <dbReference type="RefSeq" id="XP_017775588.1"/>
    </source>
</evidence>